<dbReference type="Proteomes" id="UP000014680">
    <property type="component" value="Unassembled WGS sequence"/>
</dbReference>
<reference evidence="3 4" key="1">
    <citation type="submission" date="2012-10" db="EMBL/GenBank/DDBJ databases">
        <authorList>
            <person name="Zafar N."/>
            <person name="Inman J."/>
            <person name="Hall N."/>
            <person name="Lorenzi H."/>
            <person name="Caler E."/>
        </authorList>
    </citation>
    <scope>NUCLEOTIDE SEQUENCE [LARGE SCALE GENOMIC DNA]</scope>
    <source>
        <strain evidence="3 4">IP1</strain>
    </source>
</reference>
<evidence type="ECO:0000313" key="3">
    <source>
        <dbReference type="EMBL" id="ELP94353.1"/>
    </source>
</evidence>
<evidence type="ECO:0000256" key="2">
    <source>
        <dbReference type="SAM" id="SignalP"/>
    </source>
</evidence>
<dbReference type="AlphaFoldDB" id="A0A0A1UH05"/>
<gene>
    <name evidence="3" type="ORF">EIN_132320</name>
</gene>
<organism evidence="3 4">
    <name type="scientific">Entamoeba invadens IP1</name>
    <dbReference type="NCBI Taxonomy" id="370355"/>
    <lineage>
        <taxon>Eukaryota</taxon>
        <taxon>Amoebozoa</taxon>
        <taxon>Evosea</taxon>
        <taxon>Archamoebae</taxon>
        <taxon>Mastigamoebida</taxon>
        <taxon>Entamoebidae</taxon>
        <taxon>Entamoeba</taxon>
    </lineage>
</organism>
<dbReference type="KEGG" id="eiv:EIN_132320"/>
<dbReference type="RefSeq" id="XP_004261124.1">
    <property type="nucleotide sequence ID" value="XM_004261076.1"/>
</dbReference>
<evidence type="ECO:0000313" key="4">
    <source>
        <dbReference type="Proteomes" id="UP000014680"/>
    </source>
</evidence>
<name>A0A0A1UH05_ENTIV</name>
<proteinExistence type="predicted"/>
<dbReference type="EMBL" id="KB206244">
    <property type="protein sequence ID" value="ELP94353.1"/>
    <property type="molecule type" value="Genomic_DNA"/>
</dbReference>
<feature type="chain" id="PRO_5001980583" evidence="2">
    <location>
        <begin position="17"/>
        <end position="198"/>
    </location>
</feature>
<dbReference type="GeneID" id="14893309"/>
<keyword evidence="2" id="KW-0732">Signal</keyword>
<sequence length="198" mass="23196">MVFLSLLFVFLVITVGQQVTNTIANRYETQNIEIDGKIIQTTNPNKVPLWKRIQNEETEEIKQKKLALEKIAKEKEEIQKQFDKKVNRQLRKSKKHLDELALFKIKNAEEGKKEVKIEKVNVDKLALDKTTLNFDLPKHYKDAKCKPVVRLVQTSKTEPTRQTVEVDVFEERAKQNNAKRLMRAADDLVRNADLEYNY</sequence>
<keyword evidence="1" id="KW-0175">Coiled coil</keyword>
<feature type="signal peptide" evidence="2">
    <location>
        <begin position="1"/>
        <end position="16"/>
    </location>
</feature>
<accession>A0A0A1UH05</accession>
<feature type="coiled-coil region" evidence="1">
    <location>
        <begin position="54"/>
        <end position="88"/>
    </location>
</feature>
<protein>
    <submittedName>
        <fullName evidence="3">Uncharacterized protein</fullName>
    </submittedName>
</protein>
<evidence type="ECO:0000256" key="1">
    <source>
        <dbReference type="SAM" id="Coils"/>
    </source>
</evidence>
<keyword evidence="4" id="KW-1185">Reference proteome</keyword>
<dbReference type="OMA" id="TIANRYE"/>
<dbReference type="VEuPathDB" id="AmoebaDB:EIN_132320"/>